<dbReference type="eggNOG" id="ENOG502RYBX">
    <property type="taxonomic scope" value="Eukaryota"/>
</dbReference>
<evidence type="ECO:0000313" key="2">
    <source>
        <dbReference type="EMBL" id="EMR65027.1"/>
    </source>
</evidence>
<dbReference type="EMBL" id="KB706951">
    <property type="protein sequence ID" value="EMR65027.1"/>
    <property type="molecule type" value="Genomic_DNA"/>
</dbReference>
<dbReference type="AlphaFoldDB" id="M7SLE9"/>
<protein>
    <recommendedName>
        <fullName evidence="4">Microtubule associated protein</fullName>
    </recommendedName>
</protein>
<dbReference type="HOGENOM" id="CLU_054818_0_0_1"/>
<dbReference type="OrthoDB" id="193478at2759"/>
<dbReference type="OMA" id="VGLMSIM"/>
<reference evidence="3" key="1">
    <citation type="journal article" date="2013" name="Genome Announc.">
        <title>Draft genome sequence of the grapevine dieback fungus Eutypa lata UCR-EL1.</title>
        <authorList>
            <person name="Blanco-Ulate B."/>
            <person name="Rolshausen P.E."/>
            <person name="Cantu D."/>
        </authorList>
    </citation>
    <scope>NUCLEOTIDE SEQUENCE [LARGE SCALE GENOMIC DNA]</scope>
    <source>
        <strain evidence="3">UCR-EL1</strain>
    </source>
</reference>
<feature type="transmembrane region" description="Helical" evidence="1">
    <location>
        <begin position="118"/>
        <end position="138"/>
    </location>
</feature>
<keyword evidence="1" id="KW-1133">Transmembrane helix</keyword>
<feature type="transmembrane region" description="Helical" evidence="1">
    <location>
        <begin position="31"/>
        <end position="51"/>
    </location>
</feature>
<accession>M7SLE9</accession>
<dbReference type="KEGG" id="ela:UCREL1_8004"/>
<feature type="transmembrane region" description="Helical" evidence="1">
    <location>
        <begin position="150"/>
        <end position="170"/>
    </location>
</feature>
<proteinExistence type="predicted"/>
<gene>
    <name evidence="2" type="ORF">UCREL1_8004</name>
</gene>
<evidence type="ECO:0000313" key="3">
    <source>
        <dbReference type="Proteomes" id="UP000012174"/>
    </source>
</evidence>
<dbReference type="InterPro" id="IPR018750">
    <property type="entry name" value="DUF2306_membrane"/>
</dbReference>
<evidence type="ECO:0000256" key="1">
    <source>
        <dbReference type="SAM" id="Phobius"/>
    </source>
</evidence>
<feature type="transmembrane region" description="Helical" evidence="1">
    <location>
        <begin position="274"/>
        <end position="292"/>
    </location>
</feature>
<dbReference type="Proteomes" id="UP000012174">
    <property type="component" value="Unassembled WGS sequence"/>
</dbReference>
<dbReference type="STRING" id="1287681.M7SLE9"/>
<sequence length="310" mass="33981">MAISDRPPRNAFVASARKIYNPVGFAKGYNFVLWFILAGALFGFCLARLQYLDFHGTFCNTTGGTSSAAPGECFYYLGQKRYGVGIILHLAGILPAGILACVQFVPVMRHKFILIHRINGYLVMLLSLVATVGAYMIARVTFGGGVDIQLGVGVLGIAFIGSLTMAYINVKRLQIEQHRAWMLRAWVYAGSIITVRLIQITIMTIVPKTGEYYYALPCDRVAFMMGDQNTTVSTYPVCEAFFSGENLHQSVSVKADLGGATSDVEAAAALNQTFGAALWLALIIHMIAVEIYRKQSVFEMSLTSAKSRRE</sequence>
<name>M7SLE9_EUTLA</name>
<keyword evidence="3" id="KW-1185">Reference proteome</keyword>
<evidence type="ECO:0008006" key="4">
    <source>
        <dbReference type="Google" id="ProtNLM"/>
    </source>
</evidence>
<organism evidence="2 3">
    <name type="scientific">Eutypa lata (strain UCR-EL1)</name>
    <name type="common">Grapevine dieback disease fungus</name>
    <name type="synonym">Eutypa armeniacae</name>
    <dbReference type="NCBI Taxonomy" id="1287681"/>
    <lineage>
        <taxon>Eukaryota</taxon>
        <taxon>Fungi</taxon>
        <taxon>Dikarya</taxon>
        <taxon>Ascomycota</taxon>
        <taxon>Pezizomycotina</taxon>
        <taxon>Sordariomycetes</taxon>
        <taxon>Xylariomycetidae</taxon>
        <taxon>Xylariales</taxon>
        <taxon>Diatrypaceae</taxon>
        <taxon>Eutypa</taxon>
    </lineage>
</organism>
<feature type="transmembrane region" description="Helical" evidence="1">
    <location>
        <begin position="86"/>
        <end position="106"/>
    </location>
</feature>
<keyword evidence="1" id="KW-0812">Transmembrane</keyword>
<feature type="transmembrane region" description="Helical" evidence="1">
    <location>
        <begin position="182"/>
        <end position="206"/>
    </location>
</feature>
<dbReference type="Pfam" id="PF10067">
    <property type="entry name" value="DUF2306"/>
    <property type="match status" value="1"/>
</dbReference>
<keyword evidence="1" id="KW-0472">Membrane</keyword>